<dbReference type="InterPro" id="IPR036514">
    <property type="entry name" value="SGNH_hydro_sf"/>
</dbReference>
<evidence type="ECO:0000256" key="1">
    <source>
        <dbReference type="ARBA" id="ARBA00022801"/>
    </source>
</evidence>
<dbReference type="Proteomes" id="UP000193719">
    <property type="component" value="Unassembled WGS sequence"/>
</dbReference>
<evidence type="ECO:0000313" key="3">
    <source>
        <dbReference type="Proteomes" id="UP000193719"/>
    </source>
</evidence>
<dbReference type="PANTHER" id="PTHR45648:SF85">
    <property type="entry name" value="A, PUTATIVE (AFU_ORTHOLOGUE AFUA_2G10760)-RELATED"/>
    <property type="match status" value="1"/>
</dbReference>
<evidence type="ECO:0008006" key="4">
    <source>
        <dbReference type="Google" id="ProtNLM"/>
    </source>
</evidence>
<dbReference type="OrthoDB" id="1600564at2759"/>
<accession>A0A1Y1UYH1</accession>
<dbReference type="EMBL" id="MCFH01000066">
    <property type="protein sequence ID" value="ORX42333.1"/>
    <property type="molecule type" value="Genomic_DNA"/>
</dbReference>
<dbReference type="PANTHER" id="PTHR45648">
    <property type="entry name" value="GDSL LIPASE/ACYLHYDROLASE FAMILY PROTEIN (AFU_ORTHOLOGUE AFUA_4G14700)"/>
    <property type="match status" value="1"/>
</dbReference>
<sequence length="259" mass="31088">MKLGKQKKIHFPLFFVTVYFLFKSYALSHSGKDFSELFLSDNNIFDYENIKNLIVFGSHYPIDFIKQYELFYERMSHGKKYFDQWNGTNTLFAIYLGANDINDVNYINNNKTINENLSDIINIMFKKIENMYEVGGRNFMILNVFPIDLAPVNDSGKYNYYKEEVLYFNSLLSEKSKTLFNKYSNINVIVYNTHEEYKYILRNSIKFNFKFINKMCKFNRKNKRRNCNKYFWYDRTHITKKGNTILAEDINELLKSINK</sequence>
<dbReference type="InterPro" id="IPR051058">
    <property type="entry name" value="GDSL_Est/Lipase"/>
</dbReference>
<gene>
    <name evidence="2" type="ORF">BCR36DRAFT_374570</name>
</gene>
<dbReference type="SUPFAM" id="SSF52266">
    <property type="entry name" value="SGNH hydrolase"/>
    <property type="match status" value="1"/>
</dbReference>
<dbReference type="InterPro" id="IPR001087">
    <property type="entry name" value="GDSL"/>
</dbReference>
<dbReference type="STRING" id="1754191.A0A1Y1UYH1"/>
<organism evidence="2 3">
    <name type="scientific">Piromyces finnis</name>
    <dbReference type="NCBI Taxonomy" id="1754191"/>
    <lineage>
        <taxon>Eukaryota</taxon>
        <taxon>Fungi</taxon>
        <taxon>Fungi incertae sedis</taxon>
        <taxon>Chytridiomycota</taxon>
        <taxon>Chytridiomycota incertae sedis</taxon>
        <taxon>Neocallimastigomycetes</taxon>
        <taxon>Neocallimastigales</taxon>
        <taxon>Neocallimastigaceae</taxon>
        <taxon>Piromyces</taxon>
    </lineage>
</organism>
<comment type="caution">
    <text evidence="2">The sequence shown here is derived from an EMBL/GenBank/DDBJ whole genome shotgun (WGS) entry which is preliminary data.</text>
</comment>
<dbReference type="Gene3D" id="3.40.50.1110">
    <property type="entry name" value="SGNH hydrolase"/>
    <property type="match status" value="1"/>
</dbReference>
<dbReference type="AlphaFoldDB" id="A0A1Y1UYH1"/>
<dbReference type="GO" id="GO:0016788">
    <property type="term" value="F:hydrolase activity, acting on ester bonds"/>
    <property type="evidence" value="ECO:0007669"/>
    <property type="project" value="InterPro"/>
</dbReference>
<protein>
    <recommendedName>
        <fullName evidence="4">SGNH hydrolase</fullName>
    </recommendedName>
</protein>
<proteinExistence type="predicted"/>
<name>A0A1Y1UYH1_9FUNG</name>
<keyword evidence="3" id="KW-1185">Reference proteome</keyword>
<dbReference type="Pfam" id="PF00657">
    <property type="entry name" value="Lipase_GDSL"/>
    <property type="match status" value="1"/>
</dbReference>
<evidence type="ECO:0000313" key="2">
    <source>
        <dbReference type="EMBL" id="ORX42333.1"/>
    </source>
</evidence>
<reference evidence="2 3" key="2">
    <citation type="submission" date="2016-08" db="EMBL/GenBank/DDBJ databases">
        <title>Pervasive Adenine N6-methylation of Active Genes in Fungi.</title>
        <authorList>
            <consortium name="DOE Joint Genome Institute"/>
            <person name="Mondo S.J."/>
            <person name="Dannebaum R.O."/>
            <person name="Kuo R.C."/>
            <person name="Labutti K."/>
            <person name="Haridas S."/>
            <person name="Kuo A."/>
            <person name="Salamov A."/>
            <person name="Ahrendt S.R."/>
            <person name="Lipzen A."/>
            <person name="Sullivan W."/>
            <person name="Andreopoulos W.B."/>
            <person name="Clum A."/>
            <person name="Lindquist E."/>
            <person name="Daum C."/>
            <person name="Ramamoorthy G.K."/>
            <person name="Gryganskyi A."/>
            <person name="Culley D."/>
            <person name="Magnuson J.K."/>
            <person name="James T.Y."/>
            <person name="O'Malley M.A."/>
            <person name="Stajich J.E."/>
            <person name="Spatafora J.W."/>
            <person name="Visel A."/>
            <person name="Grigoriev I.V."/>
        </authorList>
    </citation>
    <scope>NUCLEOTIDE SEQUENCE [LARGE SCALE GENOMIC DNA]</scope>
    <source>
        <strain evidence="3">finn</strain>
    </source>
</reference>
<keyword evidence="1" id="KW-0378">Hydrolase</keyword>
<reference evidence="2 3" key="1">
    <citation type="submission" date="2016-08" db="EMBL/GenBank/DDBJ databases">
        <title>Genomes of anaerobic fungi encode conserved fungal cellulosomes for biomass hydrolysis.</title>
        <authorList>
            <consortium name="DOE Joint Genome Institute"/>
            <person name="Haitjema C.H."/>
            <person name="Gilmore S.P."/>
            <person name="Henske J.K."/>
            <person name="Solomon K.V."/>
            <person name="De Groot R."/>
            <person name="Kuo A."/>
            <person name="Mondo S.J."/>
            <person name="Salamov A.A."/>
            <person name="Labutti K."/>
            <person name="Zhao Z."/>
            <person name="Chiniquy J."/>
            <person name="Barry K."/>
            <person name="Brewer H.M."/>
            <person name="Purvine S.O."/>
            <person name="Wright A.T."/>
            <person name="Boxma B."/>
            <person name="Van Alen T."/>
            <person name="Hackstein J.H."/>
            <person name="Baker S.E."/>
            <person name="Grigoriev I.V."/>
            <person name="O'Malley M.A."/>
        </authorList>
    </citation>
    <scope>NUCLEOTIDE SEQUENCE [LARGE SCALE GENOMIC DNA]</scope>
    <source>
        <strain evidence="3">finn</strain>
    </source>
</reference>